<protein>
    <submittedName>
        <fullName evidence="2">Uncharacterized protein</fullName>
    </submittedName>
</protein>
<feature type="compositionally biased region" description="Basic and acidic residues" evidence="1">
    <location>
        <begin position="1"/>
        <end position="10"/>
    </location>
</feature>
<evidence type="ECO:0000256" key="1">
    <source>
        <dbReference type="SAM" id="MobiDB-lite"/>
    </source>
</evidence>
<feature type="compositionally biased region" description="Acidic residues" evidence="1">
    <location>
        <begin position="11"/>
        <end position="28"/>
    </location>
</feature>
<evidence type="ECO:0000313" key="2">
    <source>
        <dbReference type="EMBL" id="GFH50409.1"/>
    </source>
</evidence>
<proteinExistence type="predicted"/>
<feature type="region of interest" description="Disordered" evidence="1">
    <location>
        <begin position="1"/>
        <end position="28"/>
    </location>
</feature>
<dbReference type="EMBL" id="BLLK01000039">
    <property type="protein sequence ID" value="GFH50409.1"/>
    <property type="molecule type" value="Genomic_DNA"/>
</dbReference>
<dbReference type="AlphaFoldDB" id="A0AAD3CRD0"/>
<gene>
    <name evidence="2" type="ORF">CTEN210_06885</name>
</gene>
<name>A0AAD3CRD0_9STRA</name>
<accession>A0AAD3CRD0</accession>
<keyword evidence="3" id="KW-1185">Reference proteome</keyword>
<organism evidence="2 3">
    <name type="scientific">Chaetoceros tenuissimus</name>
    <dbReference type="NCBI Taxonomy" id="426638"/>
    <lineage>
        <taxon>Eukaryota</taxon>
        <taxon>Sar</taxon>
        <taxon>Stramenopiles</taxon>
        <taxon>Ochrophyta</taxon>
        <taxon>Bacillariophyta</taxon>
        <taxon>Coscinodiscophyceae</taxon>
        <taxon>Chaetocerotophycidae</taxon>
        <taxon>Chaetocerotales</taxon>
        <taxon>Chaetocerotaceae</taxon>
        <taxon>Chaetoceros</taxon>
    </lineage>
</organism>
<sequence>MANNKKKENFLFDEEEDHEEVEDEDEVVDHEEFLCEVIGNLSNGDSGYDESLSLPSLEDSLSPSLPSLVETPSLAAYNERLLNRRGRENFQVVEVDRDVDMDRDLSNGDSEFEDMDSNKTLREGTGMVTFRVEPVMTPGQGMSDLDGQFGVLAFLMHAIAISHDYPDDDSN</sequence>
<comment type="caution">
    <text evidence="2">The sequence shown here is derived from an EMBL/GenBank/DDBJ whole genome shotgun (WGS) entry which is preliminary data.</text>
</comment>
<dbReference type="Proteomes" id="UP001054902">
    <property type="component" value="Unassembled WGS sequence"/>
</dbReference>
<evidence type="ECO:0000313" key="3">
    <source>
        <dbReference type="Proteomes" id="UP001054902"/>
    </source>
</evidence>
<reference evidence="2 3" key="1">
    <citation type="journal article" date="2021" name="Sci. Rep.">
        <title>The genome of the diatom Chaetoceros tenuissimus carries an ancient integrated fragment of an extant virus.</title>
        <authorList>
            <person name="Hongo Y."/>
            <person name="Kimura K."/>
            <person name="Takaki Y."/>
            <person name="Yoshida Y."/>
            <person name="Baba S."/>
            <person name="Kobayashi G."/>
            <person name="Nagasaki K."/>
            <person name="Hano T."/>
            <person name="Tomaru Y."/>
        </authorList>
    </citation>
    <scope>NUCLEOTIDE SEQUENCE [LARGE SCALE GENOMIC DNA]</scope>
    <source>
        <strain evidence="2 3">NIES-3715</strain>
    </source>
</reference>